<protein>
    <submittedName>
        <fullName evidence="1">1305_t:CDS:1</fullName>
    </submittedName>
</protein>
<accession>A0A9N9J3V3</accession>
<comment type="caution">
    <text evidence="1">The sequence shown here is derived from an EMBL/GenBank/DDBJ whole genome shotgun (WGS) entry which is preliminary data.</text>
</comment>
<dbReference type="EMBL" id="CAJVPQ010024042">
    <property type="protein sequence ID" value="CAG8763998.1"/>
    <property type="molecule type" value="Genomic_DNA"/>
</dbReference>
<gene>
    <name evidence="1" type="ORF">FCALED_LOCUS17103</name>
</gene>
<reference evidence="1" key="1">
    <citation type="submission" date="2021-06" db="EMBL/GenBank/DDBJ databases">
        <authorList>
            <person name="Kallberg Y."/>
            <person name="Tangrot J."/>
            <person name="Rosling A."/>
        </authorList>
    </citation>
    <scope>NUCLEOTIDE SEQUENCE</scope>
    <source>
        <strain evidence="1">UK204</strain>
    </source>
</reference>
<dbReference type="Proteomes" id="UP000789570">
    <property type="component" value="Unassembled WGS sequence"/>
</dbReference>
<keyword evidence="2" id="KW-1185">Reference proteome</keyword>
<name>A0A9N9J3V3_9GLOM</name>
<proteinExistence type="predicted"/>
<sequence length="45" mass="5102">NISADRFSIWALIKYAIVKVMYNTALYLGAIHKNQKLSKDGSFPD</sequence>
<evidence type="ECO:0000313" key="1">
    <source>
        <dbReference type="EMBL" id="CAG8763998.1"/>
    </source>
</evidence>
<dbReference type="AlphaFoldDB" id="A0A9N9J3V3"/>
<organism evidence="1 2">
    <name type="scientific">Funneliformis caledonium</name>
    <dbReference type="NCBI Taxonomy" id="1117310"/>
    <lineage>
        <taxon>Eukaryota</taxon>
        <taxon>Fungi</taxon>
        <taxon>Fungi incertae sedis</taxon>
        <taxon>Mucoromycota</taxon>
        <taxon>Glomeromycotina</taxon>
        <taxon>Glomeromycetes</taxon>
        <taxon>Glomerales</taxon>
        <taxon>Glomeraceae</taxon>
        <taxon>Funneliformis</taxon>
    </lineage>
</organism>
<evidence type="ECO:0000313" key="2">
    <source>
        <dbReference type="Proteomes" id="UP000789570"/>
    </source>
</evidence>
<feature type="non-terminal residue" evidence="1">
    <location>
        <position position="1"/>
    </location>
</feature>